<dbReference type="InterPro" id="IPR000086">
    <property type="entry name" value="NUDIX_hydrolase_dom"/>
</dbReference>
<evidence type="ECO:0000313" key="4">
    <source>
        <dbReference type="EMBL" id="SUN76053.1"/>
    </source>
</evidence>
<dbReference type="STRING" id="1123307.GCA_000380065_01054"/>
<sequence>MSTGDKLLDWAVELQALAQTGLFYGKDFFDHERCERMREIAAEMISQKTSLSLELVTELYCSDSGYQTPKIDTRSAIFQDGKILLVKETSGLWALPGGWCDIGLTPSENAVKEVKEETGLDVVVERLIALQDRSKHNAKNSLLSVYKTFFLCRSLGGKFQKNNETLATAFFGLDELPELIETKTTAAQITMCFAAAEQPDWQAQLTK</sequence>
<dbReference type="PANTHER" id="PTHR43046">
    <property type="entry name" value="GDP-MANNOSE MANNOSYL HYDROLASE"/>
    <property type="match status" value="1"/>
</dbReference>
<proteinExistence type="predicted"/>
<dbReference type="AlphaFoldDB" id="A0A380KVU3"/>
<dbReference type="InterPro" id="IPR015797">
    <property type="entry name" value="NUDIX_hydrolase-like_dom_sf"/>
</dbReference>
<evidence type="ECO:0000256" key="2">
    <source>
        <dbReference type="ARBA" id="ARBA00022801"/>
    </source>
</evidence>
<evidence type="ECO:0000259" key="3">
    <source>
        <dbReference type="PROSITE" id="PS51462"/>
    </source>
</evidence>
<evidence type="ECO:0000256" key="1">
    <source>
        <dbReference type="ARBA" id="ARBA00001946"/>
    </source>
</evidence>
<dbReference type="PROSITE" id="PS51462">
    <property type="entry name" value="NUDIX"/>
    <property type="match status" value="1"/>
</dbReference>
<keyword evidence="5" id="KW-1185">Reference proteome</keyword>
<dbReference type="InterPro" id="IPR059176">
    <property type="entry name" value="UDP-X_N"/>
</dbReference>
<organism evidence="4 5">
    <name type="scientific">Streptococcus massiliensis</name>
    <dbReference type="NCBI Taxonomy" id="313439"/>
    <lineage>
        <taxon>Bacteria</taxon>
        <taxon>Bacillati</taxon>
        <taxon>Bacillota</taxon>
        <taxon>Bacilli</taxon>
        <taxon>Lactobacillales</taxon>
        <taxon>Streptococcaceae</taxon>
        <taxon>Streptococcus</taxon>
    </lineage>
</organism>
<dbReference type="SUPFAM" id="SSF55811">
    <property type="entry name" value="Nudix"/>
    <property type="match status" value="1"/>
</dbReference>
<dbReference type="GO" id="GO:0016787">
    <property type="term" value="F:hydrolase activity"/>
    <property type="evidence" value="ECO:0007669"/>
    <property type="project" value="UniProtKB-KW"/>
</dbReference>
<dbReference type="PANTHER" id="PTHR43046:SF16">
    <property type="entry name" value="ADP-RIBOSE PYROPHOSPHATASE YJHB-RELATED"/>
    <property type="match status" value="1"/>
</dbReference>
<evidence type="ECO:0000313" key="5">
    <source>
        <dbReference type="Proteomes" id="UP000254634"/>
    </source>
</evidence>
<name>A0A380KVU3_9STRE</name>
<comment type="cofactor">
    <cofactor evidence="1">
        <name>Mg(2+)</name>
        <dbReference type="ChEBI" id="CHEBI:18420"/>
    </cofactor>
</comment>
<dbReference type="Pfam" id="PF00293">
    <property type="entry name" value="NUDIX"/>
    <property type="match status" value="1"/>
</dbReference>
<keyword evidence="2" id="KW-0378">Hydrolase</keyword>
<dbReference type="RefSeq" id="WP_018371752.1">
    <property type="nucleotide sequence ID" value="NZ_UHFR01000005.1"/>
</dbReference>
<protein>
    <submittedName>
        <fullName evidence="4">ADP-ribose pyrophosphatase</fullName>
    </submittedName>
</protein>
<dbReference type="Proteomes" id="UP000254634">
    <property type="component" value="Unassembled WGS sequence"/>
</dbReference>
<dbReference type="CDD" id="cd18889">
    <property type="entry name" value="NUDIX_ADPRase"/>
    <property type="match status" value="1"/>
</dbReference>
<reference evidence="4" key="1">
    <citation type="submission" date="2018-06" db="EMBL/GenBank/DDBJ databases">
        <authorList>
            <consortium name="Pathogen Informatics"/>
            <person name="Doyle S."/>
        </authorList>
    </citation>
    <scope>NUCLEOTIDE SEQUENCE [LARGE SCALE GENOMIC DNA]</scope>
    <source>
        <strain evidence="4">NCTC13765</strain>
    </source>
</reference>
<dbReference type="Pfam" id="PF12535">
    <property type="entry name" value="Nudix_N"/>
    <property type="match status" value="1"/>
</dbReference>
<dbReference type="EMBL" id="UHFR01000005">
    <property type="protein sequence ID" value="SUN76053.1"/>
    <property type="molecule type" value="Genomic_DNA"/>
</dbReference>
<dbReference type="OrthoDB" id="9804442at2"/>
<accession>A0A380KVU3</accession>
<dbReference type="Gene3D" id="6.10.250.1120">
    <property type="match status" value="1"/>
</dbReference>
<feature type="domain" description="Nudix hydrolase" evidence="3">
    <location>
        <begin position="68"/>
        <end position="195"/>
    </location>
</feature>
<dbReference type="Gene3D" id="3.90.79.10">
    <property type="entry name" value="Nucleoside Triphosphate Pyrophosphohydrolase"/>
    <property type="match status" value="1"/>
</dbReference>
<gene>
    <name evidence="4" type="ORF">NCTC13765_00499</name>
</gene>